<organism evidence="5 6">
    <name type="scientific">Bradyrhizobium lablabi</name>
    <dbReference type="NCBI Taxonomy" id="722472"/>
    <lineage>
        <taxon>Bacteria</taxon>
        <taxon>Pseudomonadati</taxon>
        <taxon>Pseudomonadota</taxon>
        <taxon>Alphaproteobacteria</taxon>
        <taxon>Hyphomicrobiales</taxon>
        <taxon>Nitrobacteraceae</taxon>
        <taxon>Bradyrhizobium</taxon>
    </lineage>
</organism>
<dbReference type="AlphaFoldDB" id="A0A1M7FZ16"/>
<evidence type="ECO:0000313" key="6">
    <source>
        <dbReference type="Proteomes" id="UP000183208"/>
    </source>
</evidence>
<evidence type="ECO:0000256" key="2">
    <source>
        <dbReference type="ARBA" id="ARBA00022729"/>
    </source>
</evidence>
<name>A0A1M7FZ16_9BRAD</name>
<accession>A0A1M7FZ16</accession>
<dbReference type="EMBL" id="FNTI01000001">
    <property type="protein sequence ID" value="SEE13184.1"/>
    <property type="molecule type" value="Genomic_DNA"/>
</dbReference>
<keyword evidence="2 3" id="KW-0732">Signal</keyword>
<dbReference type="InterPro" id="IPR028082">
    <property type="entry name" value="Peripla_BP_I"/>
</dbReference>
<dbReference type="RefSeq" id="WP_074827504.1">
    <property type="nucleotide sequence ID" value="NZ_FNTI01000001.1"/>
</dbReference>
<dbReference type="PANTHER" id="PTHR47235">
    <property type="entry name" value="BLR6548 PROTEIN"/>
    <property type="match status" value="1"/>
</dbReference>
<dbReference type="Proteomes" id="UP000183208">
    <property type="component" value="Unassembled WGS sequence"/>
</dbReference>
<dbReference type="InterPro" id="IPR028081">
    <property type="entry name" value="Leu-bd"/>
</dbReference>
<comment type="similarity">
    <text evidence="1">Belongs to the leucine-binding protein family.</text>
</comment>
<sequence length="414" mass="44902">MRIITRRSALASIGTAAFALGYPGRSFAAKNYDVGVTDTEIKLGTTSPYSGPASAYGVYGQAQTAYFEMVNDRGGINGRKVNLISLDNAFSPPKAVEQTRKLVESDEVFAIAGFLGTPPNAAVSKYLNSKGVPSLFLTSGAVRFNDPKGFRWIVPFYPSYVAQGAVFGRYLLKAKPNGKIAVQYVNDDLGRDFLRGLKLGLGARSSEMIVKEISHEMTEPTVESQVVECKASGADVFVQLSASKFAAQAIRKAASLGWQPTFIINSNSASVGATLVPAGLENAKGLITARWEKDVTDPAEAGDDGIKEYKAFVQKYMPRLNLEDATAVPGYNNAAAIEHVLKLCGDNLTRENLLKQATNLRDYRPPLILNGVKIYNSPDNYDAFHNMQLAQFNGKQWVGMGEMISLEDLNIISE</sequence>
<evidence type="ECO:0000256" key="1">
    <source>
        <dbReference type="ARBA" id="ARBA00010062"/>
    </source>
</evidence>
<dbReference type="Pfam" id="PF13458">
    <property type="entry name" value="Peripla_BP_6"/>
    <property type="match status" value="1"/>
</dbReference>
<dbReference type="Gene3D" id="3.40.50.2300">
    <property type="match status" value="2"/>
</dbReference>
<dbReference type="SUPFAM" id="SSF53822">
    <property type="entry name" value="Periplasmic binding protein-like I"/>
    <property type="match status" value="1"/>
</dbReference>
<feature type="domain" description="Leucine-binding protein" evidence="4">
    <location>
        <begin position="40"/>
        <end position="394"/>
    </location>
</feature>
<dbReference type="PANTHER" id="PTHR47235:SF1">
    <property type="entry name" value="BLR6548 PROTEIN"/>
    <property type="match status" value="1"/>
</dbReference>
<evidence type="ECO:0000259" key="4">
    <source>
        <dbReference type="Pfam" id="PF13458"/>
    </source>
</evidence>
<evidence type="ECO:0000313" key="5">
    <source>
        <dbReference type="EMBL" id="SEE13184.1"/>
    </source>
</evidence>
<gene>
    <name evidence="5" type="ORF">SAMN05444171_6365</name>
</gene>
<protein>
    <submittedName>
        <fullName evidence="5">Branched-chain amino acid transport system substrate-binding protein</fullName>
    </submittedName>
</protein>
<feature type="chain" id="PRO_5030031924" evidence="3">
    <location>
        <begin position="29"/>
        <end position="414"/>
    </location>
</feature>
<evidence type="ECO:0000256" key="3">
    <source>
        <dbReference type="SAM" id="SignalP"/>
    </source>
</evidence>
<reference evidence="5 6" key="1">
    <citation type="submission" date="2016-10" db="EMBL/GenBank/DDBJ databases">
        <authorList>
            <person name="de Groot N.N."/>
        </authorList>
    </citation>
    <scope>NUCLEOTIDE SEQUENCE [LARGE SCALE GENOMIC DNA]</scope>
    <source>
        <strain evidence="5 6">GAS522</strain>
    </source>
</reference>
<dbReference type="CDD" id="cd06343">
    <property type="entry name" value="PBP1_ABC_ligand_binding-like"/>
    <property type="match status" value="1"/>
</dbReference>
<feature type="signal peptide" evidence="3">
    <location>
        <begin position="1"/>
        <end position="28"/>
    </location>
</feature>
<proteinExistence type="inferred from homology"/>
<dbReference type="OrthoDB" id="8253799at2"/>